<comment type="caution">
    <text evidence="1">The sequence shown here is derived from an EMBL/GenBank/DDBJ whole genome shotgun (WGS) entry which is preliminary data.</text>
</comment>
<feature type="non-terminal residue" evidence="1">
    <location>
        <position position="42"/>
    </location>
</feature>
<dbReference type="Proteomes" id="UP000266506">
    <property type="component" value="Unassembled WGS sequence"/>
</dbReference>
<evidence type="ECO:0000313" key="2">
    <source>
        <dbReference type="Proteomes" id="UP000266506"/>
    </source>
</evidence>
<keyword evidence="2" id="KW-1185">Reference proteome</keyword>
<protein>
    <submittedName>
        <fullName evidence="1">Uncharacterized protein</fullName>
    </submittedName>
</protein>
<sequence length="42" mass="5129">MHLEIMDNNNTKYIRVARSYREFSKEENKYKVRKKTINIGPL</sequence>
<dbReference type="InParanoid" id="A0A397RV27"/>
<dbReference type="EMBL" id="QXEV01000008">
    <property type="protein sequence ID" value="RIA75985.1"/>
    <property type="molecule type" value="Genomic_DNA"/>
</dbReference>
<gene>
    <name evidence="1" type="ORF">EI71_01021</name>
</gene>
<proteinExistence type="predicted"/>
<organism evidence="1 2">
    <name type="scientific">Anaeroplasma bactoclasticum</name>
    <dbReference type="NCBI Taxonomy" id="2088"/>
    <lineage>
        <taxon>Bacteria</taxon>
        <taxon>Bacillati</taxon>
        <taxon>Mycoplasmatota</taxon>
        <taxon>Mollicutes</taxon>
        <taxon>Anaeroplasmatales</taxon>
        <taxon>Anaeroplasmataceae</taxon>
        <taxon>Anaeroplasma</taxon>
    </lineage>
</organism>
<dbReference type="AlphaFoldDB" id="A0A397RV27"/>
<evidence type="ECO:0000313" key="1">
    <source>
        <dbReference type="EMBL" id="RIA75985.1"/>
    </source>
</evidence>
<reference evidence="1 2" key="1">
    <citation type="submission" date="2018-08" db="EMBL/GenBank/DDBJ databases">
        <title>Genomic Encyclopedia of Archaeal and Bacterial Type Strains, Phase II (KMG-II): from individual species to whole genera.</title>
        <authorList>
            <person name="Goeker M."/>
        </authorList>
    </citation>
    <scope>NUCLEOTIDE SEQUENCE [LARGE SCALE GENOMIC DNA]</scope>
    <source>
        <strain evidence="1 2">ATCC 27112</strain>
    </source>
</reference>
<accession>A0A397RV27</accession>
<name>A0A397RV27_9MOLU</name>